<evidence type="ECO:0000256" key="2">
    <source>
        <dbReference type="ARBA" id="ARBA00022679"/>
    </source>
</evidence>
<dbReference type="InterPro" id="IPR019269">
    <property type="entry name" value="BLOC1_su2"/>
</dbReference>
<evidence type="ECO:0000313" key="9">
    <source>
        <dbReference type="Proteomes" id="UP000789405"/>
    </source>
</evidence>
<dbReference type="OrthoDB" id="439792at2759"/>
<evidence type="ECO:0000256" key="5">
    <source>
        <dbReference type="RuleBase" id="RU003330"/>
    </source>
</evidence>
<dbReference type="Pfam" id="PF00406">
    <property type="entry name" value="ADK"/>
    <property type="match status" value="1"/>
</dbReference>
<keyword evidence="2 5" id="KW-0808">Transferase</keyword>
<sequence length="402" mass="45255">MSSEKESVQSEITLGRQSSPSVNEGTSVNEGSPSVSEGLNKNNQDINKLTEEMFLKVADYLKGEILATTEDYKLLETMNQVTRDRYQEMSKMAQNLVVEMANFQRIYTSFEPYIQQIDEICEQVDFLEKVANELDEYSKELAITKMASKLNINSSFVNNDNVKEELSYVRHFLKTVQERVEKLGTDVKELFNKSDKEQATGIRMVIMGPPGAATGDMLRSQVAAKTKLGLEAKKIMDSGGLVSDEIMVGMIQNELQNNPECKQGFILDGFPRTVPQAEKLDAMLEKDKKKLDHAVELVIDDNLLVSRITGRLIHPSSGRTYHKIFNPPKVSGKDDVTGEPLIQRADDNAETLKKRLVTYHKQTTPVVEYYKQKNIWSGVDASQNPEVVWASLLAIFSNSKQN</sequence>
<comment type="similarity">
    <text evidence="5">Belongs to the adenylate kinase family.</text>
</comment>
<dbReference type="GO" id="GO:0005524">
    <property type="term" value="F:ATP binding"/>
    <property type="evidence" value="ECO:0007669"/>
    <property type="project" value="InterPro"/>
</dbReference>
<dbReference type="HAMAP" id="MF_00235">
    <property type="entry name" value="Adenylate_kinase_Adk"/>
    <property type="match status" value="1"/>
</dbReference>
<feature type="compositionally biased region" description="Polar residues" evidence="6">
    <location>
        <begin position="9"/>
        <end position="42"/>
    </location>
</feature>
<dbReference type="InterPro" id="IPR033690">
    <property type="entry name" value="Adenylat_kinase_CS"/>
</dbReference>
<dbReference type="CDD" id="cd01428">
    <property type="entry name" value="ADK"/>
    <property type="match status" value="1"/>
</dbReference>
<evidence type="ECO:0000256" key="1">
    <source>
        <dbReference type="ARBA" id="ARBA00008468"/>
    </source>
</evidence>
<name>A0A9N9ERY2_9GLOM</name>
<dbReference type="FunFam" id="3.40.50.300:FF:000106">
    <property type="entry name" value="Adenylate kinase mitochondrial"/>
    <property type="match status" value="1"/>
</dbReference>
<accession>A0A9N9ERY2</accession>
<evidence type="ECO:0000256" key="3">
    <source>
        <dbReference type="ARBA" id="ARBA00022741"/>
    </source>
</evidence>
<proteinExistence type="inferred from homology"/>
<evidence type="ECO:0000256" key="4">
    <source>
        <dbReference type="ARBA" id="ARBA00022777"/>
    </source>
</evidence>
<keyword evidence="9" id="KW-1185">Reference proteome</keyword>
<dbReference type="InterPro" id="IPR006259">
    <property type="entry name" value="Adenyl_kin_sub"/>
</dbReference>
<evidence type="ECO:0000259" key="7">
    <source>
        <dbReference type="Pfam" id="PF05191"/>
    </source>
</evidence>
<evidence type="ECO:0000313" key="8">
    <source>
        <dbReference type="EMBL" id="CAG8683137.1"/>
    </source>
</evidence>
<feature type="region of interest" description="Disordered" evidence="6">
    <location>
        <begin position="1"/>
        <end position="42"/>
    </location>
</feature>
<dbReference type="Pfam" id="PF10046">
    <property type="entry name" value="BLOC1_2"/>
    <property type="match status" value="1"/>
</dbReference>
<dbReference type="GO" id="GO:0004017">
    <property type="term" value="F:AMP kinase activity"/>
    <property type="evidence" value="ECO:0007669"/>
    <property type="project" value="InterPro"/>
</dbReference>
<dbReference type="SUPFAM" id="SSF52540">
    <property type="entry name" value="P-loop containing nucleoside triphosphate hydrolases"/>
    <property type="match status" value="1"/>
</dbReference>
<dbReference type="Gene3D" id="3.40.50.300">
    <property type="entry name" value="P-loop containing nucleotide triphosphate hydrolases"/>
    <property type="match status" value="1"/>
</dbReference>
<keyword evidence="3" id="KW-0547">Nucleotide-binding</keyword>
<dbReference type="EMBL" id="CAJVPY010007603">
    <property type="protein sequence ID" value="CAG8683137.1"/>
    <property type="molecule type" value="Genomic_DNA"/>
</dbReference>
<gene>
    <name evidence="8" type="ORF">DERYTH_LOCUS11932</name>
</gene>
<dbReference type="PANTHER" id="PTHR23359">
    <property type="entry name" value="NUCLEOTIDE KINASE"/>
    <property type="match status" value="1"/>
</dbReference>
<dbReference type="InterPro" id="IPR000850">
    <property type="entry name" value="Adenylat/UMP-CMP_kin"/>
</dbReference>
<dbReference type="InterPro" id="IPR027417">
    <property type="entry name" value="P-loop_NTPase"/>
</dbReference>
<protein>
    <submittedName>
        <fullName evidence="8">23941_t:CDS:1</fullName>
    </submittedName>
</protein>
<feature type="domain" description="Adenylate kinase active site lid" evidence="7">
    <location>
        <begin position="311"/>
        <end position="346"/>
    </location>
</feature>
<dbReference type="Proteomes" id="UP000789405">
    <property type="component" value="Unassembled WGS sequence"/>
</dbReference>
<comment type="caution">
    <text evidence="8">The sequence shown here is derived from an EMBL/GenBank/DDBJ whole genome shotgun (WGS) entry which is preliminary data.</text>
</comment>
<dbReference type="PROSITE" id="PS00113">
    <property type="entry name" value="ADENYLATE_KINASE"/>
    <property type="match status" value="1"/>
</dbReference>
<dbReference type="AlphaFoldDB" id="A0A9N9ERY2"/>
<evidence type="ECO:0000256" key="6">
    <source>
        <dbReference type="SAM" id="MobiDB-lite"/>
    </source>
</evidence>
<dbReference type="InterPro" id="IPR007862">
    <property type="entry name" value="Adenylate_kinase_lid-dom"/>
</dbReference>
<dbReference type="PRINTS" id="PR00094">
    <property type="entry name" value="ADENYLTKNASE"/>
</dbReference>
<dbReference type="Pfam" id="PF05191">
    <property type="entry name" value="ADK_lid"/>
    <property type="match status" value="1"/>
</dbReference>
<reference evidence="8" key="1">
    <citation type="submission" date="2021-06" db="EMBL/GenBank/DDBJ databases">
        <authorList>
            <person name="Kallberg Y."/>
            <person name="Tangrot J."/>
            <person name="Rosling A."/>
        </authorList>
    </citation>
    <scope>NUCLEOTIDE SEQUENCE</scope>
    <source>
        <strain evidence="8">MA453B</strain>
    </source>
</reference>
<keyword evidence="4 5" id="KW-0418">Kinase</keyword>
<organism evidence="8 9">
    <name type="scientific">Dentiscutata erythropus</name>
    <dbReference type="NCBI Taxonomy" id="1348616"/>
    <lineage>
        <taxon>Eukaryota</taxon>
        <taxon>Fungi</taxon>
        <taxon>Fungi incertae sedis</taxon>
        <taxon>Mucoromycota</taxon>
        <taxon>Glomeromycotina</taxon>
        <taxon>Glomeromycetes</taxon>
        <taxon>Diversisporales</taxon>
        <taxon>Gigasporaceae</taxon>
        <taxon>Dentiscutata</taxon>
    </lineage>
</organism>
<dbReference type="NCBIfam" id="TIGR01351">
    <property type="entry name" value="adk"/>
    <property type="match status" value="1"/>
</dbReference>
<comment type="similarity">
    <text evidence="1">Belongs to the BLOC1S2 family.</text>
</comment>